<proteinExistence type="predicted"/>
<evidence type="ECO:0000313" key="2">
    <source>
        <dbReference type="Proteomes" id="UP001328733"/>
    </source>
</evidence>
<comment type="caution">
    <text evidence="1">The sequence shown here is derived from an EMBL/GenBank/DDBJ whole genome shotgun (WGS) entry which is preliminary data.</text>
</comment>
<dbReference type="EMBL" id="JBAFSM010000038">
    <property type="protein sequence ID" value="MEG3438985.1"/>
    <property type="molecule type" value="Genomic_DNA"/>
</dbReference>
<gene>
    <name evidence="1" type="ORF">V0288_17805</name>
</gene>
<dbReference type="Proteomes" id="UP001328733">
    <property type="component" value="Unassembled WGS sequence"/>
</dbReference>
<reference evidence="1 2" key="1">
    <citation type="submission" date="2024-01" db="EMBL/GenBank/DDBJ databases">
        <title>Genomic insights into the taxonomy and metabolism of the cyanobacterium Pannus brasiliensis CCIBt3594.</title>
        <authorList>
            <person name="Machado M."/>
            <person name="Botero N.B."/>
            <person name="Andreote A.P.D."/>
            <person name="Feitosa A.M.T."/>
            <person name="Popin R."/>
            <person name="Sivonen K."/>
            <person name="Fiore M.F."/>
        </authorList>
    </citation>
    <scope>NUCLEOTIDE SEQUENCE [LARGE SCALE GENOMIC DNA]</scope>
    <source>
        <strain evidence="1 2">CCIBt3594</strain>
    </source>
</reference>
<dbReference type="RefSeq" id="WP_332866469.1">
    <property type="nucleotide sequence ID" value="NZ_JBAFSM010000038.1"/>
</dbReference>
<sequence>MVALSQKSVQPTEDMEIPILLDPTLLRAARRIYRTYCALNNKVAKRPSGVAIHRENHRGQLIFNSKPILLPGECFVPIKQIEAEAY</sequence>
<name>A0AAW9QUL0_9CHRO</name>
<organism evidence="1 2">
    <name type="scientific">Pannus brasiliensis CCIBt3594</name>
    <dbReference type="NCBI Taxonomy" id="1427578"/>
    <lineage>
        <taxon>Bacteria</taxon>
        <taxon>Bacillati</taxon>
        <taxon>Cyanobacteriota</taxon>
        <taxon>Cyanophyceae</taxon>
        <taxon>Oscillatoriophycideae</taxon>
        <taxon>Chroococcales</taxon>
        <taxon>Microcystaceae</taxon>
        <taxon>Pannus</taxon>
    </lineage>
</organism>
<protein>
    <submittedName>
        <fullName evidence="1">Uncharacterized protein</fullName>
    </submittedName>
</protein>
<keyword evidence="2" id="KW-1185">Reference proteome</keyword>
<dbReference type="AlphaFoldDB" id="A0AAW9QUL0"/>
<evidence type="ECO:0000313" key="1">
    <source>
        <dbReference type="EMBL" id="MEG3438985.1"/>
    </source>
</evidence>
<accession>A0AAW9QUL0</accession>